<dbReference type="InterPro" id="IPR001126">
    <property type="entry name" value="UmuC"/>
</dbReference>
<keyword evidence="6" id="KW-1185">Reference proteome</keyword>
<keyword evidence="1" id="KW-0227">DNA damage</keyword>
<protein>
    <submittedName>
        <fullName evidence="5">DNA polymerase Y family protein</fullName>
    </submittedName>
</protein>
<dbReference type="Pfam" id="PF00817">
    <property type="entry name" value="IMS"/>
    <property type="match status" value="1"/>
</dbReference>
<name>A0A941CYI0_9CAUL</name>
<dbReference type="InterPro" id="IPR045443">
    <property type="entry name" value="DUF6504"/>
</dbReference>
<dbReference type="AlphaFoldDB" id="A0A941CYI0"/>
<dbReference type="PANTHER" id="PTHR35369">
    <property type="entry name" value="BLR3025 PROTEIN-RELATED"/>
    <property type="match status" value="1"/>
</dbReference>
<evidence type="ECO:0000256" key="2">
    <source>
        <dbReference type="SAM" id="MobiDB-lite"/>
    </source>
</evidence>
<dbReference type="RefSeq" id="WP_215338062.1">
    <property type="nucleotide sequence ID" value="NZ_JAGSGD010000001.1"/>
</dbReference>
<gene>
    <name evidence="5" type="ORF">JKL49_02310</name>
</gene>
<dbReference type="CDD" id="cd03468">
    <property type="entry name" value="PolY_like"/>
    <property type="match status" value="1"/>
</dbReference>
<feature type="region of interest" description="Disordered" evidence="2">
    <location>
        <begin position="22"/>
        <end position="49"/>
    </location>
</feature>
<dbReference type="InterPro" id="IPR050356">
    <property type="entry name" value="SulA_CellDiv_inhibitor"/>
</dbReference>
<comment type="caution">
    <text evidence="5">The sequence shown here is derived from an EMBL/GenBank/DDBJ whole genome shotgun (WGS) entry which is preliminary data.</text>
</comment>
<evidence type="ECO:0000313" key="5">
    <source>
        <dbReference type="EMBL" id="MBR7618209.1"/>
    </source>
</evidence>
<reference evidence="5" key="1">
    <citation type="submission" date="2021-04" db="EMBL/GenBank/DDBJ databases">
        <title>Draft genome assembly of strain Phenylobacterium sp. 20VBR1 using MiniION and Illumina platforms.</title>
        <authorList>
            <person name="Thomas F.A."/>
            <person name="Krishnan K.P."/>
            <person name="Sinha R.K."/>
        </authorList>
    </citation>
    <scope>NUCLEOTIDE SEQUENCE</scope>
    <source>
        <strain evidence="5">20VBR1</strain>
    </source>
</reference>
<dbReference type="GO" id="GO:0006281">
    <property type="term" value="P:DNA repair"/>
    <property type="evidence" value="ECO:0007669"/>
    <property type="project" value="InterPro"/>
</dbReference>
<dbReference type="EMBL" id="JAGSGD010000001">
    <property type="protein sequence ID" value="MBR7618209.1"/>
    <property type="molecule type" value="Genomic_DNA"/>
</dbReference>
<sequence>MARILCAWSPLWAISNWRRRNPSAEPPRALSGEVGTGSPSESATRKESSPFALIETAQGARRLSAVDRTGRKLGLYVGQKATDAAAIAPELITVEAEPEADAQALEALVDWCVRFSPAVAADEPDGLFLDISGVAHLWGGEAALLADFQGRLTANGLAFRCAVADTPGAAWALAHYGEDGAIAPPGGQIALLAPLPPAALRLAPETAAQIDRLGLKVLAQLFDIPRAPLARRFGMETLTRIDQALGRSKEALTYRRPANPWFARLAFAEPISAPEDMARVAYDVGLQLCARLEKEGRGARRFELCFHRVDGHVAPLNVGLALAARDPVRIAKLFAPKIETIDPGFGVEVVTLEAAEVEPVSGRQARLDSLLEAGSAEGLAPLIDRLTNRLGEDRVWKARPVESHVPEQSAAPGAPMAPPLAGWDPERPRPLRLFSRPEPLELVMAPIPDDPPVQFRWRGQMYRVRRAEGPERIGEEWWRGEIEDARTSHIRDYYRVEDEVGARFWLFRAGIYAPGVEAKWWLHGLFA</sequence>
<evidence type="ECO:0000256" key="1">
    <source>
        <dbReference type="ARBA" id="ARBA00022763"/>
    </source>
</evidence>
<organism evidence="5 6">
    <name type="scientific">Phenylobacterium glaciei</name>
    <dbReference type="NCBI Taxonomy" id="2803784"/>
    <lineage>
        <taxon>Bacteria</taxon>
        <taxon>Pseudomonadati</taxon>
        <taxon>Pseudomonadota</taxon>
        <taxon>Alphaproteobacteria</taxon>
        <taxon>Caulobacterales</taxon>
        <taxon>Caulobacteraceae</taxon>
        <taxon>Phenylobacterium</taxon>
    </lineage>
</organism>
<feature type="domain" description="UmuC" evidence="3">
    <location>
        <begin position="59"/>
        <end position="172"/>
    </location>
</feature>
<dbReference type="Pfam" id="PF20114">
    <property type="entry name" value="DUF6504"/>
    <property type="match status" value="1"/>
</dbReference>
<feature type="domain" description="DUF6504" evidence="4">
    <location>
        <begin position="444"/>
        <end position="522"/>
    </location>
</feature>
<accession>A0A941CYI0</accession>
<dbReference type="SUPFAM" id="SSF56672">
    <property type="entry name" value="DNA/RNA polymerases"/>
    <property type="match status" value="1"/>
</dbReference>
<feature type="compositionally biased region" description="Low complexity" evidence="2">
    <location>
        <begin position="410"/>
        <end position="422"/>
    </location>
</feature>
<feature type="region of interest" description="Disordered" evidence="2">
    <location>
        <begin position="402"/>
        <end position="422"/>
    </location>
</feature>
<proteinExistence type="predicted"/>
<evidence type="ECO:0000259" key="4">
    <source>
        <dbReference type="Pfam" id="PF20114"/>
    </source>
</evidence>
<dbReference type="InterPro" id="IPR043502">
    <property type="entry name" value="DNA/RNA_pol_sf"/>
</dbReference>
<evidence type="ECO:0000313" key="6">
    <source>
        <dbReference type="Proteomes" id="UP000622580"/>
    </source>
</evidence>
<evidence type="ECO:0000259" key="3">
    <source>
        <dbReference type="Pfam" id="PF00817"/>
    </source>
</evidence>
<dbReference type="Proteomes" id="UP000622580">
    <property type="component" value="Unassembled WGS sequence"/>
</dbReference>
<dbReference type="PANTHER" id="PTHR35369:SF2">
    <property type="entry name" value="BLR3025 PROTEIN"/>
    <property type="match status" value="1"/>
</dbReference>